<organism evidence="1 2">
    <name type="scientific">Adhaeribacter aerolatus</name>
    <dbReference type="NCBI Taxonomy" id="670289"/>
    <lineage>
        <taxon>Bacteria</taxon>
        <taxon>Pseudomonadati</taxon>
        <taxon>Bacteroidota</taxon>
        <taxon>Cytophagia</taxon>
        <taxon>Cytophagales</taxon>
        <taxon>Hymenobacteraceae</taxon>
        <taxon>Adhaeribacter</taxon>
    </lineage>
</organism>
<dbReference type="RefSeq" id="WP_146902654.1">
    <property type="nucleotide sequence ID" value="NZ_BJYS01000037.1"/>
</dbReference>
<gene>
    <name evidence="1" type="ORF">AAE02nite_41640</name>
</gene>
<dbReference type="Proteomes" id="UP000321532">
    <property type="component" value="Unassembled WGS sequence"/>
</dbReference>
<evidence type="ECO:0000313" key="1">
    <source>
        <dbReference type="EMBL" id="GEO06500.1"/>
    </source>
</evidence>
<accession>A0A512B3G6</accession>
<keyword evidence="2" id="KW-1185">Reference proteome</keyword>
<name>A0A512B3G6_9BACT</name>
<sequence>MYDIEKDFVFFLENENQLKNTYKDQYILIREQRVVEGFNSFFAAYKRGLELFAQDKLCIQHCDPHKKLSWINR</sequence>
<evidence type="ECO:0000313" key="2">
    <source>
        <dbReference type="Proteomes" id="UP000321532"/>
    </source>
</evidence>
<reference evidence="1 2" key="1">
    <citation type="submission" date="2019-07" db="EMBL/GenBank/DDBJ databases">
        <title>Whole genome shotgun sequence of Adhaeribacter aerolatus NBRC 106133.</title>
        <authorList>
            <person name="Hosoyama A."/>
            <person name="Uohara A."/>
            <person name="Ohji S."/>
            <person name="Ichikawa N."/>
        </authorList>
    </citation>
    <scope>NUCLEOTIDE SEQUENCE [LARGE SCALE GENOMIC DNA]</scope>
    <source>
        <strain evidence="1 2">NBRC 106133</strain>
    </source>
</reference>
<protein>
    <submittedName>
        <fullName evidence="1">Uncharacterized protein</fullName>
    </submittedName>
</protein>
<dbReference type="AlphaFoldDB" id="A0A512B3G6"/>
<comment type="caution">
    <text evidence="1">The sequence shown here is derived from an EMBL/GenBank/DDBJ whole genome shotgun (WGS) entry which is preliminary data.</text>
</comment>
<proteinExistence type="predicted"/>
<dbReference type="EMBL" id="BJYS01000037">
    <property type="protein sequence ID" value="GEO06500.1"/>
    <property type="molecule type" value="Genomic_DNA"/>
</dbReference>